<evidence type="ECO:0000256" key="2">
    <source>
        <dbReference type="SAM" id="Phobius"/>
    </source>
</evidence>
<feature type="compositionally biased region" description="Low complexity" evidence="1">
    <location>
        <begin position="383"/>
        <end position="401"/>
    </location>
</feature>
<accession>Q4JTC6</accession>
<dbReference type="Proteomes" id="UP000000545">
    <property type="component" value="Chromosome"/>
</dbReference>
<proteinExistence type="predicted"/>
<feature type="region of interest" description="Disordered" evidence="1">
    <location>
        <begin position="356"/>
        <end position="427"/>
    </location>
</feature>
<dbReference type="AlphaFoldDB" id="Q4JTC6"/>
<gene>
    <name evidence="3" type="ordered locus">jk1754</name>
</gene>
<feature type="compositionally biased region" description="Low complexity" evidence="1">
    <location>
        <begin position="414"/>
        <end position="427"/>
    </location>
</feature>
<feature type="transmembrane region" description="Helical" evidence="2">
    <location>
        <begin position="20"/>
        <end position="40"/>
    </location>
</feature>
<keyword evidence="4" id="KW-1185">Reference proteome</keyword>
<protein>
    <submittedName>
        <fullName evidence="3">Uncharacterized protein</fullName>
    </submittedName>
</protein>
<dbReference type="HOGENOM" id="CLU_642080_0_0_11"/>
<sequence>MGSVALFAAETADARHTAWWAWVLCGLVAIGCIVAGWFAFARSRATTDQGTRWFRLLCVHDRLWGEPSSRRISADRLAGGLGLSLMDATLSTATVPTKPFGRGWLGDSSATLVGVPEHAAARMPFAASGCGVWALPAEAPPVGAEVAGLAEQLSVPPAPGWFIGLTDAGESMLVHPIPGATFAVFGTSAQLRALEGSMNWPEELFDLRRFNCGVGQAADPGDAAHVPNLSGMTEQLGPADPTDPVSSNAGTKTRVLFVEIPAAVRGSRHGSVGFAAAEGVLARGRERLQLLGCPTVDVYIAVPPVGTGTILAHGDHREYFNFFAVTAPAPKSAPQPVPKPAPQPVPQNAAVAAVASTAGAPAISRRPKHRRARANAHKHRFPHGAVSGPAAGPASTAAASADPLPLPTGERLARVVSARSASSSSAG</sequence>
<feature type="compositionally biased region" description="Basic residues" evidence="1">
    <location>
        <begin position="365"/>
        <end position="382"/>
    </location>
</feature>
<evidence type="ECO:0000256" key="1">
    <source>
        <dbReference type="SAM" id="MobiDB-lite"/>
    </source>
</evidence>
<keyword evidence="2" id="KW-1133">Transmembrane helix</keyword>
<dbReference type="EMBL" id="CR931997">
    <property type="protein sequence ID" value="CAI37931.1"/>
    <property type="molecule type" value="Genomic_DNA"/>
</dbReference>
<keyword evidence="2" id="KW-0472">Membrane</keyword>
<name>Q4JTC6_CORJK</name>
<reference evidence="3 4" key="1">
    <citation type="journal article" date="2005" name="J. Bacteriol.">
        <title>Complete genome sequence and analysis of the multiresistant nosocomial pathogen Corynebacterium jeikeium K411, a lipid-requiring bacterium of the human skin flora.</title>
        <authorList>
            <person name="Tauch A."/>
            <person name="Kaiser O."/>
            <person name="Hain T."/>
            <person name="Goesmann A."/>
            <person name="Weisshaar B."/>
            <person name="Albersmeier A."/>
            <person name="Bekel T."/>
            <person name="Bischoff N."/>
            <person name="Brune I."/>
            <person name="Chakraborty T."/>
            <person name="Kalinowski J."/>
            <person name="Meyer F."/>
            <person name="Rupp O."/>
            <person name="Schneiker S."/>
            <person name="Viehoever P."/>
            <person name="Puehler A."/>
        </authorList>
    </citation>
    <scope>NUCLEOTIDE SEQUENCE [LARGE SCALE GENOMIC DNA]</scope>
    <source>
        <strain evidence="3 4">K411</strain>
    </source>
</reference>
<evidence type="ECO:0000313" key="4">
    <source>
        <dbReference type="Proteomes" id="UP000000545"/>
    </source>
</evidence>
<dbReference type="eggNOG" id="ENOG5030HHB">
    <property type="taxonomic scope" value="Bacteria"/>
</dbReference>
<evidence type="ECO:0000313" key="3">
    <source>
        <dbReference type="EMBL" id="CAI37931.1"/>
    </source>
</evidence>
<dbReference type="KEGG" id="cjk:jk1754"/>
<organism evidence="3 4">
    <name type="scientific">Corynebacterium jeikeium (strain K411)</name>
    <dbReference type="NCBI Taxonomy" id="306537"/>
    <lineage>
        <taxon>Bacteria</taxon>
        <taxon>Bacillati</taxon>
        <taxon>Actinomycetota</taxon>
        <taxon>Actinomycetes</taxon>
        <taxon>Mycobacteriales</taxon>
        <taxon>Corynebacteriaceae</taxon>
        <taxon>Corynebacterium</taxon>
    </lineage>
</organism>
<keyword evidence="2" id="KW-0812">Transmembrane</keyword>